<evidence type="ECO:0000259" key="5">
    <source>
        <dbReference type="Pfam" id="PF22692"/>
    </source>
</evidence>
<comment type="caution">
    <text evidence="7">The sequence shown here is derived from an EMBL/GenBank/DDBJ whole genome shotgun (WGS) entry which is preliminary data.</text>
</comment>
<comment type="subcellular location">
    <subcellularLocation>
        <location evidence="2">Bacterial flagellum basal body</location>
    </subcellularLocation>
</comment>
<dbReference type="NCBIfam" id="TIGR03506">
    <property type="entry name" value="FlgEFG_subfam"/>
    <property type="match status" value="1"/>
</dbReference>
<dbReference type="EMBL" id="QYTW02000002">
    <property type="protein sequence ID" value="RST61002.1"/>
    <property type="molecule type" value="Genomic_DNA"/>
</dbReference>
<accession>A0A429XCD4</accession>
<dbReference type="InterPro" id="IPR010930">
    <property type="entry name" value="Flg_bb/hook_C_dom"/>
</dbReference>
<keyword evidence="7" id="KW-0966">Cell projection</keyword>
<keyword evidence="7" id="KW-0969">Cilium</keyword>
<dbReference type="PANTHER" id="PTHR30435:SF19">
    <property type="entry name" value="FLAGELLAR BASAL-BODY ROD PROTEIN FLGG"/>
    <property type="match status" value="1"/>
</dbReference>
<feature type="domain" description="Flagellar basal body rod protein N-terminal" evidence="3">
    <location>
        <begin position="7"/>
        <end position="35"/>
    </location>
</feature>
<keyword evidence="2" id="KW-0975">Bacterial flagellum</keyword>
<proteinExistence type="inferred from homology"/>
<evidence type="ECO:0000256" key="2">
    <source>
        <dbReference type="RuleBase" id="RU362116"/>
    </source>
</evidence>
<dbReference type="Proteomes" id="UP000680670">
    <property type="component" value="Unassembled WGS sequence"/>
</dbReference>
<evidence type="ECO:0000256" key="1">
    <source>
        <dbReference type="ARBA" id="ARBA00009677"/>
    </source>
</evidence>
<dbReference type="InterPro" id="IPR053967">
    <property type="entry name" value="LlgE_F_G-like_D1"/>
</dbReference>
<evidence type="ECO:0000313" key="6">
    <source>
        <dbReference type="EMBL" id="GIN97641.1"/>
    </source>
</evidence>
<reference evidence="7 8" key="1">
    <citation type="submission" date="2018-12" db="EMBL/GenBank/DDBJ databases">
        <authorList>
            <person name="Sun L."/>
            <person name="Chen Z."/>
        </authorList>
    </citation>
    <scope>NUCLEOTIDE SEQUENCE [LARGE SCALE GENOMIC DNA]</scope>
    <source>
        <strain evidence="7 8">LMG 29736</strain>
    </source>
</reference>
<dbReference type="InterPro" id="IPR037925">
    <property type="entry name" value="FlgE/F/G-like"/>
</dbReference>
<dbReference type="GO" id="GO:0009425">
    <property type="term" value="C:bacterial-type flagellum basal body"/>
    <property type="evidence" value="ECO:0007669"/>
    <property type="project" value="UniProtKB-SubCell"/>
</dbReference>
<reference evidence="6 9" key="2">
    <citation type="submission" date="2021-03" db="EMBL/GenBank/DDBJ databases">
        <title>Antimicrobial resistance genes in bacteria isolated from Japanese honey, and their potential for conferring macrolide and lincosamide resistance in the American foulbrood pathogen Paenibacillus larvae.</title>
        <authorList>
            <person name="Okamoto M."/>
            <person name="Kumagai M."/>
            <person name="Kanamori H."/>
            <person name="Takamatsu D."/>
        </authorList>
    </citation>
    <scope>NUCLEOTIDE SEQUENCE [LARGE SCALE GENOMIC DNA]</scope>
    <source>
        <strain evidence="6 9">J6TS1</strain>
    </source>
</reference>
<dbReference type="Pfam" id="PF22692">
    <property type="entry name" value="LlgE_F_G_D1"/>
    <property type="match status" value="1"/>
</dbReference>
<dbReference type="OrthoDB" id="9800375at2"/>
<dbReference type="EMBL" id="BORJ01000010">
    <property type="protein sequence ID" value="GIN97641.1"/>
    <property type="molecule type" value="Genomic_DNA"/>
</dbReference>
<gene>
    <name evidence="6" type="primary">flhO</name>
    <name evidence="7" type="ORF">D5F11_002815</name>
    <name evidence="6" type="ORF">J6TS1_35110</name>
</gene>
<evidence type="ECO:0000259" key="4">
    <source>
        <dbReference type="Pfam" id="PF06429"/>
    </source>
</evidence>
<dbReference type="GO" id="GO:0071978">
    <property type="term" value="P:bacterial-type flagellum-dependent swarming motility"/>
    <property type="evidence" value="ECO:0007669"/>
    <property type="project" value="TreeGrafter"/>
</dbReference>
<evidence type="ECO:0000313" key="8">
    <source>
        <dbReference type="Proteomes" id="UP000287296"/>
    </source>
</evidence>
<dbReference type="AlphaFoldDB" id="A0A429XCD4"/>
<name>A0A429XCD4_SIMTE</name>
<dbReference type="SUPFAM" id="SSF117143">
    <property type="entry name" value="Flagellar hook protein flgE"/>
    <property type="match status" value="1"/>
</dbReference>
<organism evidence="7 8">
    <name type="scientific">Siminovitchia terrae</name>
    <name type="common">Bacillus terrae</name>
    <dbReference type="NCBI Taxonomy" id="1914933"/>
    <lineage>
        <taxon>Bacteria</taxon>
        <taxon>Bacillati</taxon>
        <taxon>Bacillota</taxon>
        <taxon>Bacilli</taxon>
        <taxon>Bacillales</taxon>
        <taxon>Bacillaceae</taxon>
        <taxon>Siminovitchia</taxon>
    </lineage>
</organism>
<protein>
    <submittedName>
        <fullName evidence="6">Flagellar hook-basal body complex protein FlhO</fullName>
    </submittedName>
    <submittedName>
        <fullName evidence="7">Flagellar hook-basal body protein</fullName>
    </submittedName>
</protein>
<comment type="similarity">
    <text evidence="1 2">Belongs to the flagella basal body rod proteins family.</text>
</comment>
<dbReference type="Proteomes" id="UP000287296">
    <property type="component" value="Unassembled WGS sequence"/>
</dbReference>
<dbReference type="Pfam" id="PF00460">
    <property type="entry name" value="Flg_bb_rod"/>
    <property type="match status" value="1"/>
</dbReference>
<feature type="domain" description="Flagellar hook protein FlgE/F/G-like D1" evidence="5">
    <location>
        <begin position="99"/>
        <end position="160"/>
    </location>
</feature>
<dbReference type="Pfam" id="PF06429">
    <property type="entry name" value="Flg_bbr_C"/>
    <property type="match status" value="1"/>
</dbReference>
<dbReference type="InterPro" id="IPR020013">
    <property type="entry name" value="Flagellar_FlgE/F/G"/>
</dbReference>
<dbReference type="InterPro" id="IPR001444">
    <property type="entry name" value="Flag_bb_rod_N"/>
</dbReference>
<sequence>MLRGLFTAASGMYASQRKTEMLTNNMANAQTPGYKADHSHVRAFPEMLIERFNAGKSRTSQVGTLHTGVYVQEVTPRFIQGDTIQTERSTDLALLDRADGTAFFSVEQNGQVRYTRNGKFTVDPSGVLTTENGWPVLDVNGNQIRVASDEFEVDETGRVTENGEQVALLGIVLTDNPENLAKDGDGLFRTEDDAQLPFAQNTDFTVSQGFVEKSNVDITRSMTDMITAYRTFEANQKVVQAYDRSLDKAVNEVGRVNG</sequence>
<dbReference type="RefSeq" id="WP_120114815.1">
    <property type="nucleotide sequence ID" value="NZ_BORI01000005.1"/>
</dbReference>
<evidence type="ECO:0000313" key="9">
    <source>
        <dbReference type="Proteomes" id="UP000680670"/>
    </source>
</evidence>
<keyword evidence="7" id="KW-0282">Flagellum</keyword>
<dbReference type="PANTHER" id="PTHR30435">
    <property type="entry name" value="FLAGELLAR PROTEIN"/>
    <property type="match status" value="1"/>
</dbReference>
<keyword evidence="9" id="KW-1185">Reference proteome</keyword>
<feature type="domain" description="Flagellar basal-body/hook protein C-terminal" evidence="4">
    <location>
        <begin position="208"/>
        <end position="251"/>
    </location>
</feature>
<evidence type="ECO:0000313" key="7">
    <source>
        <dbReference type="EMBL" id="RST61002.1"/>
    </source>
</evidence>
<evidence type="ECO:0000259" key="3">
    <source>
        <dbReference type="Pfam" id="PF00460"/>
    </source>
</evidence>